<organism evidence="2 3">
    <name type="scientific">Pseudomonas syringae pv. maculicola</name>
    <dbReference type="NCBI Taxonomy" id="59511"/>
    <lineage>
        <taxon>Bacteria</taxon>
        <taxon>Pseudomonadati</taxon>
        <taxon>Pseudomonadota</taxon>
        <taxon>Gammaproteobacteria</taxon>
        <taxon>Pseudomonadales</taxon>
        <taxon>Pseudomonadaceae</taxon>
        <taxon>Pseudomonas</taxon>
    </lineage>
</organism>
<dbReference type="Proteomes" id="UP000282378">
    <property type="component" value="Unassembled WGS sequence"/>
</dbReference>
<feature type="non-terminal residue" evidence="2">
    <location>
        <position position="39"/>
    </location>
</feature>
<comment type="caution">
    <text evidence="2">The sequence shown here is derived from an EMBL/GenBank/DDBJ whole genome shotgun (WGS) entry which is preliminary data.</text>
</comment>
<evidence type="ECO:0000313" key="2">
    <source>
        <dbReference type="EMBL" id="RML43057.1"/>
    </source>
</evidence>
<accession>A0A3M2VUY2</accession>
<keyword evidence="1" id="KW-0812">Transmembrane</keyword>
<gene>
    <name evidence="2" type="ORF">APX70_07103</name>
</gene>
<protein>
    <recommendedName>
        <fullName evidence="4">MFS transporter</fullName>
    </recommendedName>
</protein>
<proteinExistence type="predicted"/>
<name>A0A3M2VUY2_PSEYM</name>
<evidence type="ECO:0008006" key="4">
    <source>
        <dbReference type="Google" id="ProtNLM"/>
    </source>
</evidence>
<dbReference type="EMBL" id="RBNL01003873">
    <property type="protein sequence ID" value="RML43057.1"/>
    <property type="molecule type" value="Genomic_DNA"/>
</dbReference>
<reference evidence="2 3" key="1">
    <citation type="submission" date="2018-08" db="EMBL/GenBank/DDBJ databases">
        <title>Recombination of ecologically and evolutionarily significant loci maintains genetic cohesion in the Pseudomonas syringae species complex.</title>
        <authorList>
            <person name="Dillon M."/>
            <person name="Thakur S."/>
            <person name="Almeida R.N.D."/>
            <person name="Weir B.S."/>
            <person name="Guttman D.S."/>
        </authorList>
    </citation>
    <scope>NUCLEOTIDE SEQUENCE [LARGE SCALE GENOMIC DNA]</scope>
    <source>
        <strain evidence="2 3">88_10</strain>
    </source>
</reference>
<keyword evidence="1" id="KW-0472">Membrane</keyword>
<feature type="transmembrane region" description="Helical" evidence="1">
    <location>
        <begin position="18"/>
        <end position="38"/>
    </location>
</feature>
<sequence>MNAFESTPQQTTTAHPPAWGAVFSMALCVVVLIASEFMP</sequence>
<dbReference type="AlphaFoldDB" id="A0A3M2VUY2"/>
<evidence type="ECO:0000313" key="3">
    <source>
        <dbReference type="Proteomes" id="UP000282378"/>
    </source>
</evidence>
<evidence type="ECO:0000256" key="1">
    <source>
        <dbReference type="SAM" id="Phobius"/>
    </source>
</evidence>
<keyword evidence="1" id="KW-1133">Transmembrane helix</keyword>